<dbReference type="Proteomes" id="UP001322277">
    <property type="component" value="Chromosome 10"/>
</dbReference>
<dbReference type="GeneID" id="87951066"/>
<dbReference type="EMBL" id="CP137314">
    <property type="protein sequence ID" value="WQF89552.1"/>
    <property type="molecule type" value="Genomic_DNA"/>
</dbReference>
<name>A0AAX4J2G8_9PEZI</name>
<dbReference type="KEGG" id="cdet:87951066"/>
<keyword evidence="2" id="KW-1185">Reference proteome</keyword>
<dbReference type="AlphaFoldDB" id="A0AAX4J2G8"/>
<dbReference type="RefSeq" id="XP_062786773.1">
    <property type="nucleotide sequence ID" value="XM_062930722.1"/>
</dbReference>
<gene>
    <name evidence="1" type="ORF">CDEST_14566</name>
</gene>
<proteinExistence type="predicted"/>
<evidence type="ECO:0000313" key="1">
    <source>
        <dbReference type="EMBL" id="WQF89552.1"/>
    </source>
</evidence>
<reference evidence="2" key="1">
    <citation type="journal article" date="2023" name="bioRxiv">
        <title>Complete genome of the Medicago anthracnose fungus, Colletotrichum destructivum, reveals a mini-chromosome-like region within a core chromosome.</title>
        <authorList>
            <person name="Lapalu N."/>
            <person name="Simon A."/>
            <person name="Lu A."/>
            <person name="Plaumann P.-L."/>
            <person name="Amselem J."/>
            <person name="Pigne S."/>
            <person name="Auger A."/>
            <person name="Koch C."/>
            <person name="Dallery J.-F."/>
            <person name="O'Connell R.J."/>
        </authorList>
    </citation>
    <scope>NUCLEOTIDE SEQUENCE [LARGE SCALE GENOMIC DNA]</scope>
    <source>
        <strain evidence="2">CBS 520.97</strain>
    </source>
</reference>
<accession>A0AAX4J2G8</accession>
<organism evidence="1 2">
    <name type="scientific">Colletotrichum destructivum</name>
    <dbReference type="NCBI Taxonomy" id="34406"/>
    <lineage>
        <taxon>Eukaryota</taxon>
        <taxon>Fungi</taxon>
        <taxon>Dikarya</taxon>
        <taxon>Ascomycota</taxon>
        <taxon>Pezizomycotina</taxon>
        <taxon>Sordariomycetes</taxon>
        <taxon>Hypocreomycetidae</taxon>
        <taxon>Glomerellales</taxon>
        <taxon>Glomerellaceae</taxon>
        <taxon>Colletotrichum</taxon>
        <taxon>Colletotrichum destructivum species complex</taxon>
    </lineage>
</organism>
<sequence>MRLYLVRRDWCNYLANGSTPSHGFTGYLNTSQSDYSYVLNEWDPTRLTGYSSVALGHPVSNNHTALAELLGQDMNSVDPEKDNTLGVLTSHKHSRGGVPFIPSNYIHAFLAEERRFPLTLQLNTLATKIIFDNLGCSSKKTS</sequence>
<evidence type="ECO:0000313" key="2">
    <source>
        <dbReference type="Proteomes" id="UP001322277"/>
    </source>
</evidence>
<protein>
    <submittedName>
        <fullName evidence="1">Uncharacterized protein</fullName>
    </submittedName>
</protein>